<sequence length="234" mass="24994">MSKDSGGLSSKSMSRMPSLLDIRGGVGHSTEPMIVPSMRIAEFCHKYKLSPRIQESLEEAGFETAAALIDTSASVLEDAGLKKGHIAELKRALADLTSTIRGGVAPIIVPIAEFCHKYKLSPRIQEPLEEAGFETAAALIETSASVLEDAGLKKGHIAELKRALADLTRTIRGDADDSAAPIIVPSMRIAEFCHKYKLSPRIQKSLEEAGFDTAAALIETSASVLEDAGLEKGH</sequence>
<keyword evidence="2" id="KW-1185">Reference proteome</keyword>
<organism evidence="1 2">
    <name type="scientific">Mycena rosella</name>
    <name type="common">Pink bonnet</name>
    <name type="synonym">Agaricus rosellus</name>
    <dbReference type="NCBI Taxonomy" id="1033263"/>
    <lineage>
        <taxon>Eukaryota</taxon>
        <taxon>Fungi</taxon>
        <taxon>Dikarya</taxon>
        <taxon>Basidiomycota</taxon>
        <taxon>Agaricomycotina</taxon>
        <taxon>Agaricomycetes</taxon>
        <taxon>Agaricomycetidae</taxon>
        <taxon>Agaricales</taxon>
        <taxon>Marasmiineae</taxon>
        <taxon>Mycenaceae</taxon>
        <taxon>Mycena</taxon>
    </lineage>
</organism>
<dbReference type="Proteomes" id="UP001221757">
    <property type="component" value="Unassembled WGS sequence"/>
</dbReference>
<evidence type="ECO:0000313" key="1">
    <source>
        <dbReference type="EMBL" id="KAJ7691718.1"/>
    </source>
</evidence>
<evidence type="ECO:0000313" key="2">
    <source>
        <dbReference type="Proteomes" id="UP001221757"/>
    </source>
</evidence>
<protein>
    <submittedName>
        <fullName evidence="1">Uncharacterized protein</fullName>
    </submittedName>
</protein>
<accession>A0AAD7DJI9</accession>
<name>A0AAD7DJI9_MYCRO</name>
<gene>
    <name evidence="1" type="ORF">B0H17DRAFT_553250</name>
</gene>
<dbReference type="AlphaFoldDB" id="A0AAD7DJI9"/>
<comment type="caution">
    <text evidence="1">The sequence shown here is derived from an EMBL/GenBank/DDBJ whole genome shotgun (WGS) entry which is preliminary data.</text>
</comment>
<dbReference type="EMBL" id="JARKIE010000056">
    <property type="protein sequence ID" value="KAJ7691718.1"/>
    <property type="molecule type" value="Genomic_DNA"/>
</dbReference>
<reference evidence="1" key="1">
    <citation type="submission" date="2023-03" db="EMBL/GenBank/DDBJ databases">
        <title>Massive genome expansion in bonnet fungi (Mycena s.s.) driven by repeated elements and novel gene families across ecological guilds.</title>
        <authorList>
            <consortium name="Lawrence Berkeley National Laboratory"/>
            <person name="Harder C.B."/>
            <person name="Miyauchi S."/>
            <person name="Viragh M."/>
            <person name="Kuo A."/>
            <person name="Thoen E."/>
            <person name="Andreopoulos B."/>
            <person name="Lu D."/>
            <person name="Skrede I."/>
            <person name="Drula E."/>
            <person name="Henrissat B."/>
            <person name="Morin E."/>
            <person name="Kohler A."/>
            <person name="Barry K."/>
            <person name="LaButti K."/>
            <person name="Morin E."/>
            <person name="Salamov A."/>
            <person name="Lipzen A."/>
            <person name="Mereny Z."/>
            <person name="Hegedus B."/>
            <person name="Baldrian P."/>
            <person name="Stursova M."/>
            <person name="Weitz H."/>
            <person name="Taylor A."/>
            <person name="Grigoriev I.V."/>
            <person name="Nagy L.G."/>
            <person name="Martin F."/>
            <person name="Kauserud H."/>
        </authorList>
    </citation>
    <scope>NUCLEOTIDE SEQUENCE</scope>
    <source>
        <strain evidence="1">CBHHK067</strain>
    </source>
</reference>
<proteinExistence type="predicted"/>